<accession>A0A395M0L0</accession>
<gene>
    <name evidence="2" type="ORF">D0433_06465</name>
</gene>
<comment type="caution">
    <text evidence="2">The sequence shown here is derived from an EMBL/GenBank/DDBJ whole genome shotgun (WGS) entry which is preliminary data.</text>
</comment>
<dbReference type="EMBL" id="PHFL01000043">
    <property type="protein sequence ID" value="RFM24310.1"/>
    <property type="molecule type" value="Genomic_DNA"/>
</dbReference>
<feature type="compositionally biased region" description="Polar residues" evidence="1">
    <location>
        <begin position="11"/>
        <end position="26"/>
    </location>
</feature>
<organism evidence="2 3">
    <name type="scientific">Candidatus Thermochlorobacter aerophilus</name>
    <dbReference type="NCBI Taxonomy" id="1868324"/>
    <lineage>
        <taxon>Bacteria</taxon>
        <taxon>Pseudomonadati</taxon>
        <taxon>Chlorobiota</taxon>
        <taxon>Chlorobiia</taxon>
        <taxon>Chlorobiales</taxon>
        <taxon>Candidatus Thermochlorobacteriaceae</taxon>
        <taxon>Candidatus Thermochlorobacter</taxon>
    </lineage>
</organism>
<reference evidence="2 3" key="1">
    <citation type="journal article" date="2011" name="ISME J.">
        <title>Community ecology of hot spring cyanobacterial mats: predominant populations and their functional potential.</title>
        <authorList>
            <person name="Klatt C.G."/>
            <person name="Wood J.M."/>
            <person name="Rusch D.B."/>
            <person name="Bateson M.M."/>
            <person name="Hamamura N."/>
            <person name="Heidelberg J.F."/>
            <person name="Grossman A.R."/>
            <person name="Bhaya D."/>
            <person name="Cohan F.M."/>
            <person name="Kuhl M."/>
            <person name="Bryant D.A."/>
            <person name="Ward D.M."/>
        </authorList>
    </citation>
    <scope>NUCLEOTIDE SEQUENCE [LARGE SCALE GENOMIC DNA]</scope>
    <source>
        <strain evidence="2">OS</strain>
    </source>
</reference>
<feature type="region of interest" description="Disordered" evidence="1">
    <location>
        <begin position="1"/>
        <end position="26"/>
    </location>
</feature>
<dbReference type="Proteomes" id="UP000266389">
    <property type="component" value="Unassembled WGS sequence"/>
</dbReference>
<dbReference type="AlphaFoldDB" id="A0A395M0L0"/>
<name>A0A395M0L0_9BACT</name>
<evidence type="ECO:0000313" key="3">
    <source>
        <dbReference type="Proteomes" id="UP000266389"/>
    </source>
</evidence>
<proteinExistence type="predicted"/>
<evidence type="ECO:0000313" key="2">
    <source>
        <dbReference type="EMBL" id="RFM24310.1"/>
    </source>
</evidence>
<evidence type="ECO:0000256" key="1">
    <source>
        <dbReference type="SAM" id="MobiDB-lite"/>
    </source>
</evidence>
<protein>
    <submittedName>
        <fullName evidence="2">Uncharacterized protein</fullName>
    </submittedName>
</protein>
<sequence>MKQPTLFDEPSNGTETQSAEAQLQRQVETARDPLTAQIVNPIIANILLDYENLNEEANRIIDDTLNFLIDIVPEIAKVEVKNYVQDKAFPNFTLAHLNSLLRKSATSLRK</sequence>